<proteinExistence type="predicted"/>
<feature type="region of interest" description="Disordered" evidence="1">
    <location>
        <begin position="1"/>
        <end position="21"/>
    </location>
</feature>
<evidence type="ECO:0000256" key="1">
    <source>
        <dbReference type="SAM" id="MobiDB-lite"/>
    </source>
</evidence>
<keyword evidence="3" id="KW-1185">Reference proteome</keyword>
<sequence length="100" mass="11201">MLLDPHTPTRSNSVSKDTSPDLTITTGNVTAMWSHTGKNLGSDHSILATTILGVEYAIPLGRASLTDWPKFRERREQTRLDSATTPLLTLQEWTIQLRRI</sequence>
<comment type="caution">
    <text evidence="2">The sequence shown here is derived from an EMBL/GenBank/DDBJ whole genome shotgun (WGS) entry which is preliminary data.</text>
</comment>
<evidence type="ECO:0000313" key="3">
    <source>
        <dbReference type="Proteomes" id="UP000821853"/>
    </source>
</evidence>
<protein>
    <submittedName>
        <fullName evidence="2">Uncharacterized protein</fullName>
    </submittedName>
</protein>
<dbReference type="VEuPathDB" id="VectorBase:HLOH_048971"/>
<gene>
    <name evidence="2" type="ORF">HPB48_001947</name>
</gene>
<reference evidence="2 3" key="1">
    <citation type="journal article" date="2020" name="Cell">
        <title>Large-Scale Comparative Analyses of Tick Genomes Elucidate Their Genetic Diversity and Vector Capacities.</title>
        <authorList>
            <consortium name="Tick Genome and Microbiome Consortium (TIGMIC)"/>
            <person name="Jia N."/>
            <person name="Wang J."/>
            <person name="Shi W."/>
            <person name="Du L."/>
            <person name="Sun Y."/>
            <person name="Zhan W."/>
            <person name="Jiang J.F."/>
            <person name="Wang Q."/>
            <person name="Zhang B."/>
            <person name="Ji P."/>
            <person name="Bell-Sakyi L."/>
            <person name="Cui X.M."/>
            <person name="Yuan T.T."/>
            <person name="Jiang B.G."/>
            <person name="Yang W.F."/>
            <person name="Lam T.T."/>
            <person name="Chang Q.C."/>
            <person name="Ding S.J."/>
            <person name="Wang X.J."/>
            <person name="Zhu J.G."/>
            <person name="Ruan X.D."/>
            <person name="Zhao L."/>
            <person name="Wei J.T."/>
            <person name="Ye R.Z."/>
            <person name="Que T.C."/>
            <person name="Du C.H."/>
            <person name="Zhou Y.H."/>
            <person name="Cheng J.X."/>
            <person name="Dai P.F."/>
            <person name="Guo W.B."/>
            <person name="Han X.H."/>
            <person name="Huang E.J."/>
            <person name="Li L.F."/>
            <person name="Wei W."/>
            <person name="Gao Y.C."/>
            <person name="Liu J.Z."/>
            <person name="Shao H.Z."/>
            <person name="Wang X."/>
            <person name="Wang C.C."/>
            <person name="Yang T.C."/>
            <person name="Huo Q.B."/>
            <person name="Li W."/>
            <person name="Chen H.Y."/>
            <person name="Chen S.E."/>
            <person name="Zhou L.G."/>
            <person name="Ni X.B."/>
            <person name="Tian J.H."/>
            <person name="Sheng Y."/>
            <person name="Liu T."/>
            <person name="Pan Y.S."/>
            <person name="Xia L.Y."/>
            <person name="Li J."/>
            <person name="Zhao F."/>
            <person name="Cao W.C."/>
        </authorList>
    </citation>
    <scope>NUCLEOTIDE SEQUENCE [LARGE SCALE GENOMIC DNA]</scope>
    <source>
        <strain evidence="2">HaeL-2018</strain>
    </source>
</reference>
<organism evidence="2 3">
    <name type="scientific">Haemaphysalis longicornis</name>
    <name type="common">Bush tick</name>
    <dbReference type="NCBI Taxonomy" id="44386"/>
    <lineage>
        <taxon>Eukaryota</taxon>
        <taxon>Metazoa</taxon>
        <taxon>Ecdysozoa</taxon>
        <taxon>Arthropoda</taxon>
        <taxon>Chelicerata</taxon>
        <taxon>Arachnida</taxon>
        <taxon>Acari</taxon>
        <taxon>Parasitiformes</taxon>
        <taxon>Ixodida</taxon>
        <taxon>Ixodoidea</taxon>
        <taxon>Ixodidae</taxon>
        <taxon>Haemaphysalinae</taxon>
        <taxon>Haemaphysalis</taxon>
    </lineage>
</organism>
<accession>A0A9J6FV95</accession>
<dbReference type="AlphaFoldDB" id="A0A9J6FV95"/>
<dbReference type="EMBL" id="JABSTR010000005">
    <property type="protein sequence ID" value="KAH9370070.1"/>
    <property type="molecule type" value="Genomic_DNA"/>
</dbReference>
<dbReference type="Proteomes" id="UP000821853">
    <property type="component" value="Chromosome 3"/>
</dbReference>
<name>A0A9J6FV95_HAELO</name>
<feature type="compositionally biased region" description="Polar residues" evidence="1">
    <location>
        <begin position="8"/>
        <end position="21"/>
    </location>
</feature>
<evidence type="ECO:0000313" key="2">
    <source>
        <dbReference type="EMBL" id="KAH9370070.1"/>
    </source>
</evidence>